<reference evidence="1 2" key="1">
    <citation type="submission" date="2019-05" db="EMBL/GenBank/DDBJ databases">
        <title>Another draft genome of Portunus trituberculatus and its Hox gene families provides insights of decapod evolution.</title>
        <authorList>
            <person name="Jeong J.-H."/>
            <person name="Song I."/>
            <person name="Kim S."/>
            <person name="Choi T."/>
            <person name="Kim D."/>
            <person name="Ryu S."/>
            <person name="Kim W."/>
        </authorList>
    </citation>
    <scope>NUCLEOTIDE SEQUENCE [LARGE SCALE GENOMIC DNA]</scope>
    <source>
        <tissue evidence="1">Muscle</tissue>
    </source>
</reference>
<proteinExistence type="predicted"/>
<dbReference type="AlphaFoldDB" id="A0A5B7JDN3"/>
<protein>
    <submittedName>
        <fullName evidence="1">Uncharacterized protein</fullName>
    </submittedName>
</protein>
<organism evidence="1 2">
    <name type="scientific">Portunus trituberculatus</name>
    <name type="common">Swimming crab</name>
    <name type="synonym">Neptunus trituberculatus</name>
    <dbReference type="NCBI Taxonomy" id="210409"/>
    <lineage>
        <taxon>Eukaryota</taxon>
        <taxon>Metazoa</taxon>
        <taxon>Ecdysozoa</taxon>
        <taxon>Arthropoda</taxon>
        <taxon>Crustacea</taxon>
        <taxon>Multicrustacea</taxon>
        <taxon>Malacostraca</taxon>
        <taxon>Eumalacostraca</taxon>
        <taxon>Eucarida</taxon>
        <taxon>Decapoda</taxon>
        <taxon>Pleocyemata</taxon>
        <taxon>Brachyura</taxon>
        <taxon>Eubrachyura</taxon>
        <taxon>Portunoidea</taxon>
        <taxon>Portunidae</taxon>
        <taxon>Portuninae</taxon>
        <taxon>Portunus</taxon>
    </lineage>
</organism>
<evidence type="ECO:0000313" key="1">
    <source>
        <dbReference type="EMBL" id="MPC91467.1"/>
    </source>
</evidence>
<sequence>MPCRPSPSEANLRNPSPSQAGHVKCLMAWFVVLAHGYRPLPLKAVMGVSEPFTTSVCRLSTCGARSHPNSGLVLVTAKYEDVSLYTC</sequence>
<dbReference type="Proteomes" id="UP000324222">
    <property type="component" value="Unassembled WGS sequence"/>
</dbReference>
<gene>
    <name evidence="1" type="ORF">E2C01_086507</name>
</gene>
<keyword evidence="2" id="KW-1185">Reference proteome</keyword>
<name>A0A5B7JDN3_PORTR</name>
<evidence type="ECO:0000313" key="2">
    <source>
        <dbReference type="Proteomes" id="UP000324222"/>
    </source>
</evidence>
<dbReference type="EMBL" id="VSRR010087881">
    <property type="protein sequence ID" value="MPC91467.1"/>
    <property type="molecule type" value="Genomic_DNA"/>
</dbReference>
<accession>A0A5B7JDN3</accession>
<comment type="caution">
    <text evidence="1">The sequence shown here is derived from an EMBL/GenBank/DDBJ whole genome shotgun (WGS) entry which is preliminary data.</text>
</comment>